<dbReference type="GO" id="GO:0009734">
    <property type="term" value="P:auxin-activated signaling pathway"/>
    <property type="evidence" value="ECO:0007669"/>
    <property type="project" value="UniProtKB-KW"/>
</dbReference>
<keyword evidence="5 8" id="KW-1133">Transmembrane helix</keyword>
<dbReference type="GO" id="GO:0010329">
    <property type="term" value="F:auxin efflux transmembrane transporter activity"/>
    <property type="evidence" value="ECO:0007669"/>
    <property type="project" value="TreeGrafter"/>
</dbReference>
<evidence type="ECO:0000256" key="2">
    <source>
        <dbReference type="ARBA" id="ARBA00009177"/>
    </source>
</evidence>
<dbReference type="GO" id="GO:0005783">
    <property type="term" value="C:endoplasmic reticulum"/>
    <property type="evidence" value="ECO:0007669"/>
    <property type="project" value="TreeGrafter"/>
</dbReference>
<proteinExistence type="inferred from homology"/>
<dbReference type="InterPro" id="IPR051107">
    <property type="entry name" value="Auxin_Efflux_Carrier"/>
</dbReference>
<evidence type="ECO:0000313" key="10">
    <source>
        <dbReference type="Proteomes" id="UP000826271"/>
    </source>
</evidence>
<evidence type="ECO:0000313" key="9">
    <source>
        <dbReference type="EMBL" id="KAG8380889.1"/>
    </source>
</evidence>
<dbReference type="PANTHER" id="PTHR31752">
    <property type="entry name" value="AUXIN EFFLUX CARRIER COMPONENT 1B-RELATED"/>
    <property type="match status" value="1"/>
</dbReference>
<evidence type="ECO:0000256" key="4">
    <source>
        <dbReference type="ARBA" id="ARBA00022692"/>
    </source>
</evidence>
<keyword evidence="4 8" id="KW-0812">Transmembrane</keyword>
<name>A0AAV6XEI1_9LAMI</name>
<dbReference type="Pfam" id="PF03547">
    <property type="entry name" value="Mem_trans"/>
    <property type="match status" value="1"/>
</dbReference>
<evidence type="ECO:0000256" key="6">
    <source>
        <dbReference type="ARBA" id="ARBA00023136"/>
    </source>
</evidence>
<feature type="transmembrane region" description="Helical" evidence="8">
    <location>
        <begin position="57"/>
        <end position="77"/>
    </location>
</feature>
<feature type="transmembrane region" description="Helical" evidence="8">
    <location>
        <begin position="20"/>
        <end position="45"/>
    </location>
</feature>
<keyword evidence="7" id="KW-0927">Auxin signaling pathway</keyword>
<dbReference type="GO" id="GO:0009926">
    <property type="term" value="P:auxin polar transport"/>
    <property type="evidence" value="ECO:0007669"/>
    <property type="project" value="TreeGrafter"/>
</dbReference>
<sequence length="150" mass="17277">MIAKALIGATLTLQDNFWRYLNFSWALTSFALSSLNNTLLVGVPLLKAMYGAVGKDLVVQSSVMQSLLWFALLLFILEFRHNIRTYNNTSDDHDNINSSNHDLRIEVETNYSLVYNFHGHFRHNNVSSFIDCLLFCFRSSPLMSWSYNNN</sequence>
<evidence type="ECO:0000256" key="5">
    <source>
        <dbReference type="ARBA" id="ARBA00022989"/>
    </source>
</evidence>
<keyword evidence="10" id="KW-1185">Reference proteome</keyword>
<evidence type="ECO:0000256" key="8">
    <source>
        <dbReference type="SAM" id="Phobius"/>
    </source>
</evidence>
<keyword evidence="6 8" id="KW-0472">Membrane</keyword>
<dbReference type="AlphaFoldDB" id="A0AAV6XEI1"/>
<reference evidence="9" key="1">
    <citation type="submission" date="2019-10" db="EMBL/GenBank/DDBJ databases">
        <authorList>
            <person name="Zhang R."/>
            <person name="Pan Y."/>
            <person name="Wang J."/>
            <person name="Ma R."/>
            <person name="Yu S."/>
        </authorList>
    </citation>
    <scope>NUCLEOTIDE SEQUENCE</scope>
    <source>
        <strain evidence="9">LA-IB0</strain>
        <tissue evidence="9">Leaf</tissue>
    </source>
</reference>
<keyword evidence="3" id="KW-0813">Transport</keyword>
<evidence type="ECO:0000256" key="7">
    <source>
        <dbReference type="ARBA" id="ARBA00023294"/>
    </source>
</evidence>
<comment type="similarity">
    <text evidence="2">Belongs to the auxin efflux carrier (TC 2.A.69.1) family.</text>
</comment>
<gene>
    <name evidence="9" type="ORF">BUALT_Bualt06G0063600</name>
</gene>
<protein>
    <submittedName>
        <fullName evidence="9">Uncharacterized protein</fullName>
    </submittedName>
</protein>
<dbReference type="Proteomes" id="UP000826271">
    <property type="component" value="Unassembled WGS sequence"/>
</dbReference>
<comment type="subcellular location">
    <subcellularLocation>
        <location evidence="1">Membrane</location>
        <topology evidence="1">Multi-pass membrane protein</topology>
    </subcellularLocation>
</comment>
<organism evidence="9 10">
    <name type="scientific">Buddleja alternifolia</name>
    <dbReference type="NCBI Taxonomy" id="168488"/>
    <lineage>
        <taxon>Eukaryota</taxon>
        <taxon>Viridiplantae</taxon>
        <taxon>Streptophyta</taxon>
        <taxon>Embryophyta</taxon>
        <taxon>Tracheophyta</taxon>
        <taxon>Spermatophyta</taxon>
        <taxon>Magnoliopsida</taxon>
        <taxon>eudicotyledons</taxon>
        <taxon>Gunneridae</taxon>
        <taxon>Pentapetalae</taxon>
        <taxon>asterids</taxon>
        <taxon>lamiids</taxon>
        <taxon>Lamiales</taxon>
        <taxon>Scrophulariaceae</taxon>
        <taxon>Buddlejeae</taxon>
        <taxon>Buddleja</taxon>
    </lineage>
</organism>
<dbReference type="InterPro" id="IPR004776">
    <property type="entry name" value="Mem_transp_PIN-like"/>
</dbReference>
<accession>A0AAV6XEI1</accession>
<comment type="caution">
    <text evidence="9">The sequence shown here is derived from an EMBL/GenBank/DDBJ whole genome shotgun (WGS) entry which is preliminary data.</text>
</comment>
<evidence type="ECO:0000256" key="1">
    <source>
        <dbReference type="ARBA" id="ARBA00004141"/>
    </source>
</evidence>
<evidence type="ECO:0000256" key="3">
    <source>
        <dbReference type="ARBA" id="ARBA00022448"/>
    </source>
</evidence>
<dbReference type="PANTHER" id="PTHR31752:SF2">
    <property type="entry name" value="AUXIN EFFLUX CARRIER COMPONENT 5"/>
    <property type="match status" value="1"/>
</dbReference>
<dbReference type="GO" id="GO:0005886">
    <property type="term" value="C:plasma membrane"/>
    <property type="evidence" value="ECO:0007669"/>
    <property type="project" value="TreeGrafter"/>
</dbReference>
<dbReference type="EMBL" id="WHWC01000006">
    <property type="protein sequence ID" value="KAG8380889.1"/>
    <property type="molecule type" value="Genomic_DNA"/>
</dbReference>